<dbReference type="EMBL" id="JBHUCO010000012">
    <property type="protein sequence ID" value="MFD1518266.1"/>
    <property type="molecule type" value="Genomic_DNA"/>
</dbReference>
<proteinExistence type="predicted"/>
<protein>
    <recommendedName>
        <fullName evidence="4">Integral membrane protein</fullName>
    </recommendedName>
</protein>
<dbReference type="RefSeq" id="WP_344720442.1">
    <property type="nucleotide sequence ID" value="NZ_BAAAUS010000006.1"/>
</dbReference>
<evidence type="ECO:0000313" key="2">
    <source>
        <dbReference type="EMBL" id="MFD1518266.1"/>
    </source>
</evidence>
<name>A0ABW4ERH5_9PSEU</name>
<evidence type="ECO:0008006" key="4">
    <source>
        <dbReference type="Google" id="ProtNLM"/>
    </source>
</evidence>
<keyword evidence="3" id="KW-1185">Reference proteome</keyword>
<reference evidence="3" key="1">
    <citation type="journal article" date="2019" name="Int. J. Syst. Evol. Microbiol.">
        <title>The Global Catalogue of Microorganisms (GCM) 10K type strain sequencing project: providing services to taxonomists for standard genome sequencing and annotation.</title>
        <authorList>
            <consortium name="The Broad Institute Genomics Platform"/>
            <consortium name="The Broad Institute Genome Sequencing Center for Infectious Disease"/>
            <person name="Wu L."/>
            <person name="Ma J."/>
        </authorList>
    </citation>
    <scope>NUCLEOTIDE SEQUENCE [LARGE SCALE GENOMIC DNA]</scope>
    <source>
        <strain evidence="3">CCM 7043</strain>
    </source>
</reference>
<feature type="transmembrane region" description="Helical" evidence="1">
    <location>
        <begin position="109"/>
        <end position="128"/>
    </location>
</feature>
<evidence type="ECO:0000256" key="1">
    <source>
        <dbReference type="SAM" id="Phobius"/>
    </source>
</evidence>
<organism evidence="2 3">
    <name type="scientific">Pseudonocardia yunnanensis</name>
    <dbReference type="NCBI Taxonomy" id="58107"/>
    <lineage>
        <taxon>Bacteria</taxon>
        <taxon>Bacillati</taxon>
        <taxon>Actinomycetota</taxon>
        <taxon>Actinomycetes</taxon>
        <taxon>Pseudonocardiales</taxon>
        <taxon>Pseudonocardiaceae</taxon>
        <taxon>Pseudonocardia</taxon>
    </lineage>
</organism>
<keyword evidence="1" id="KW-0472">Membrane</keyword>
<gene>
    <name evidence="2" type="ORF">ACFSJD_12250</name>
</gene>
<feature type="transmembrane region" description="Helical" evidence="1">
    <location>
        <begin position="20"/>
        <end position="41"/>
    </location>
</feature>
<keyword evidence="1" id="KW-0812">Transmembrane</keyword>
<dbReference type="Proteomes" id="UP001597114">
    <property type="component" value="Unassembled WGS sequence"/>
</dbReference>
<feature type="transmembrane region" description="Helical" evidence="1">
    <location>
        <begin position="81"/>
        <end position="103"/>
    </location>
</feature>
<comment type="caution">
    <text evidence="2">The sequence shown here is derived from an EMBL/GenBank/DDBJ whole genome shotgun (WGS) entry which is preliminary data.</text>
</comment>
<feature type="transmembrane region" description="Helical" evidence="1">
    <location>
        <begin position="53"/>
        <end position="74"/>
    </location>
</feature>
<keyword evidence="1" id="KW-1133">Transmembrane helix</keyword>
<evidence type="ECO:0000313" key="3">
    <source>
        <dbReference type="Proteomes" id="UP001597114"/>
    </source>
</evidence>
<accession>A0ABW4ERH5</accession>
<sequence>MTALPLPIATTSDGGRLLRFALRLDAAGSGALSVVGLAAAPLLTDLLGISEDVLRGTGAFFVAYAVALVVLAAMRTIPRPAAWTVVVGNLAWSAGSIAAVVAARESLTALGMGVVLVQAAAVVVFAELQWMGLRRAR</sequence>